<dbReference type="AlphaFoldDB" id="K1LLQ1"/>
<dbReference type="CDD" id="cd00438">
    <property type="entry name" value="cupin_RmlC"/>
    <property type="match status" value="1"/>
</dbReference>
<dbReference type="Gene3D" id="2.60.120.10">
    <property type="entry name" value="Jelly Rolls"/>
    <property type="match status" value="1"/>
</dbReference>
<dbReference type="EC" id="5.1.3.13" evidence="3 6"/>
<dbReference type="SUPFAM" id="SSF51182">
    <property type="entry name" value="RmlC-like cupins"/>
    <property type="match status" value="1"/>
</dbReference>
<dbReference type="InterPro" id="IPR011051">
    <property type="entry name" value="RmlC_Cupin_sf"/>
</dbReference>
<organism evidence="7 8">
    <name type="scientific">Cecembia lonarensis (strain CCUG 58316 / KCTC 22772 / LW9)</name>
    <dbReference type="NCBI Taxonomy" id="1225176"/>
    <lineage>
        <taxon>Bacteria</taxon>
        <taxon>Pseudomonadati</taxon>
        <taxon>Bacteroidota</taxon>
        <taxon>Cytophagia</taxon>
        <taxon>Cytophagales</taxon>
        <taxon>Cyclobacteriaceae</taxon>
        <taxon>Cecembia</taxon>
    </lineage>
</organism>
<dbReference type="GO" id="GO:0019305">
    <property type="term" value="P:dTDP-rhamnose biosynthetic process"/>
    <property type="evidence" value="ECO:0007669"/>
    <property type="project" value="UniProtKB-UniRule"/>
</dbReference>
<sequence length="178" mass="19999">MELKSTSLDGCFEVKLRSFEDHRGSLTKVFHQPTFADLNLPLSFPEEYFSISQKGVVRGLHFQVPPSSHAKSVTCISGSIFDVAVDLRKNSPTFGKHYTTVIDSRQPKLLFIPEGFAHGFMALEDHTIFLNRSTSVYDPECDAGIKWDSCGIIWPDIPPIVSEKDQNMPLLSMFNSPF</sequence>
<evidence type="ECO:0000256" key="4">
    <source>
        <dbReference type="ARBA" id="ARBA00019595"/>
    </source>
</evidence>
<proteinExistence type="inferred from homology"/>
<dbReference type="PATRIC" id="fig|1225176.3.peg.116"/>
<dbReference type="GO" id="GO:0008830">
    <property type="term" value="F:dTDP-4-dehydrorhamnose 3,5-epimerase activity"/>
    <property type="evidence" value="ECO:0007669"/>
    <property type="project" value="UniProtKB-UniRule"/>
</dbReference>
<dbReference type="Proteomes" id="UP000004478">
    <property type="component" value="Unassembled WGS sequence"/>
</dbReference>
<dbReference type="GO" id="GO:0005829">
    <property type="term" value="C:cytosol"/>
    <property type="evidence" value="ECO:0007669"/>
    <property type="project" value="TreeGrafter"/>
</dbReference>
<dbReference type="Pfam" id="PF00908">
    <property type="entry name" value="dTDP_sugar_isom"/>
    <property type="match status" value="1"/>
</dbReference>
<comment type="subunit">
    <text evidence="6">Homodimer.</text>
</comment>
<name>K1LLQ1_CECL9</name>
<dbReference type="NCBIfam" id="TIGR01221">
    <property type="entry name" value="rmlC"/>
    <property type="match status" value="1"/>
</dbReference>
<dbReference type="EMBL" id="AMGM01000001">
    <property type="protein sequence ID" value="EKB51318.1"/>
    <property type="molecule type" value="Genomic_DNA"/>
</dbReference>
<protein>
    <recommendedName>
        <fullName evidence="4 6">dTDP-4-dehydrorhamnose 3,5-epimerase</fullName>
        <ecNumber evidence="3 6">5.1.3.13</ecNumber>
    </recommendedName>
    <alternativeName>
        <fullName evidence="6">Thymidine diphospho-4-keto-rhamnose 3,5-epimerase</fullName>
    </alternativeName>
</protein>
<dbReference type="GO" id="GO:0000271">
    <property type="term" value="P:polysaccharide biosynthetic process"/>
    <property type="evidence" value="ECO:0007669"/>
    <property type="project" value="TreeGrafter"/>
</dbReference>
<feature type="site" description="Participates in a stacking interaction with the thymidine ring of dTDP-4-oxo-6-deoxyglucose" evidence="5">
    <location>
        <position position="137"/>
    </location>
</feature>
<gene>
    <name evidence="7" type="primary">rfbC_1</name>
    <name evidence="7" type="ORF">B879_00112</name>
</gene>
<comment type="function">
    <text evidence="2 6">Catalyzes the epimerization of the C3' and C5'positions of dTDP-6-deoxy-D-xylo-4-hexulose, forming dTDP-6-deoxy-L-lyxo-4-hexulose.</text>
</comment>
<dbReference type="OrthoDB" id="9800680at2"/>
<evidence type="ECO:0000256" key="2">
    <source>
        <dbReference type="ARBA" id="ARBA00001997"/>
    </source>
</evidence>
<dbReference type="PANTHER" id="PTHR21047:SF2">
    <property type="entry name" value="THYMIDINE DIPHOSPHO-4-KETO-RHAMNOSE 3,5-EPIMERASE"/>
    <property type="match status" value="1"/>
</dbReference>
<keyword evidence="6 7" id="KW-0413">Isomerase</keyword>
<comment type="catalytic activity">
    <reaction evidence="1 6">
        <text>dTDP-4-dehydro-6-deoxy-alpha-D-glucose = dTDP-4-dehydro-beta-L-rhamnose</text>
        <dbReference type="Rhea" id="RHEA:16969"/>
        <dbReference type="ChEBI" id="CHEBI:57649"/>
        <dbReference type="ChEBI" id="CHEBI:62830"/>
        <dbReference type="EC" id="5.1.3.13"/>
    </reaction>
</comment>
<evidence type="ECO:0000256" key="5">
    <source>
        <dbReference type="PIRSR" id="PIRSR600888-3"/>
    </source>
</evidence>
<comment type="caution">
    <text evidence="7">The sequence shown here is derived from an EMBL/GenBank/DDBJ whole genome shotgun (WGS) entry which is preliminary data.</text>
</comment>
<evidence type="ECO:0000256" key="6">
    <source>
        <dbReference type="RuleBase" id="RU364069"/>
    </source>
</evidence>
<comment type="pathway">
    <text evidence="6">Carbohydrate biosynthesis; dTDP-L-rhamnose biosynthesis.</text>
</comment>
<dbReference type="UniPathway" id="UPA00124"/>
<keyword evidence="8" id="KW-1185">Reference proteome</keyword>
<dbReference type="InterPro" id="IPR014710">
    <property type="entry name" value="RmlC-like_jellyroll"/>
</dbReference>
<evidence type="ECO:0000256" key="3">
    <source>
        <dbReference type="ARBA" id="ARBA00012098"/>
    </source>
</evidence>
<dbReference type="PANTHER" id="PTHR21047">
    <property type="entry name" value="DTDP-6-DEOXY-D-GLUCOSE-3,5 EPIMERASE"/>
    <property type="match status" value="1"/>
</dbReference>
<dbReference type="InterPro" id="IPR000888">
    <property type="entry name" value="RmlC-like"/>
</dbReference>
<evidence type="ECO:0000313" key="7">
    <source>
        <dbReference type="EMBL" id="EKB51318.1"/>
    </source>
</evidence>
<accession>K1LLQ1</accession>
<reference evidence="7 8" key="1">
    <citation type="journal article" date="2012" name="J. Bacteriol.">
        <title>Draft Genome Sequence of Cecembia lonarensis Strain LW9T, Isolated from Lonar Lake, a Haloalkaline Lake in India.</title>
        <authorList>
            <person name="Shivaji S."/>
            <person name="Ara S."/>
            <person name="Singh A."/>
            <person name="Pinnaka A.K."/>
        </authorList>
    </citation>
    <scope>NUCLEOTIDE SEQUENCE [LARGE SCALE GENOMIC DNA]</scope>
    <source>
        <strain evidence="7 8">LW9</strain>
    </source>
</reference>
<dbReference type="RefSeq" id="WP_009183166.1">
    <property type="nucleotide sequence ID" value="NZ_AMGM01000001.1"/>
</dbReference>
<evidence type="ECO:0000256" key="1">
    <source>
        <dbReference type="ARBA" id="ARBA00001298"/>
    </source>
</evidence>
<evidence type="ECO:0000313" key="8">
    <source>
        <dbReference type="Proteomes" id="UP000004478"/>
    </source>
</evidence>
<comment type="similarity">
    <text evidence="6">Belongs to the dTDP-4-dehydrorhamnose 3,5-epimerase family.</text>
</comment>